<feature type="compositionally biased region" description="Basic and acidic residues" evidence="7">
    <location>
        <begin position="678"/>
        <end position="690"/>
    </location>
</feature>
<dbReference type="GO" id="GO:0032259">
    <property type="term" value="P:methylation"/>
    <property type="evidence" value="ECO:0007669"/>
    <property type="project" value="UniProtKB-KW"/>
</dbReference>
<comment type="caution">
    <text evidence="10">The sequence shown here is derived from an EMBL/GenBank/DDBJ whole genome shotgun (WGS) entry which is preliminary data.</text>
</comment>
<dbReference type="InterPro" id="IPR035909">
    <property type="entry name" value="CheB_C"/>
</dbReference>
<evidence type="ECO:0000256" key="6">
    <source>
        <dbReference type="PROSITE-ProRule" id="PRU00050"/>
    </source>
</evidence>
<dbReference type="PANTHER" id="PTHR24422:SF27">
    <property type="entry name" value="PROTEIN-GLUTAMATE O-METHYLTRANSFERASE"/>
    <property type="match status" value="1"/>
</dbReference>
<comment type="catalytic activity">
    <reaction evidence="1">
        <text>L-glutamyl-[protein] + S-adenosyl-L-methionine = [protein]-L-glutamate 5-O-methyl ester + S-adenosyl-L-homocysteine</text>
        <dbReference type="Rhea" id="RHEA:24452"/>
        <dbReference type="Rhea" id="RHEA-COMP:10208"/>
        <dbReference type="Rhea" id="RHEA-COMP:10311"/>
        <dbReference type="ChEBI" id="CHEBI:29973"/>
        <dbReference type="ChEBI" id="CHEBI:57856"/>
        <dbReference type="ChEBI" id="CHEBI:59789"/>
        <dbReference type="ChEBI" id="CHEBI:82795"/>
        <dbReference type="EC" id="2.1.1.80"/>
    </reaction>
</comment>
<dbReference type="RefSeq" id="WP_161018728.1">
    <property type="nucleotide sequence ID" value="NZ_WWCP01000004.1"/>
</dbReference>
<sequence length="871" mass="95690">MIKTTTSLTLVPSASTPVPVPETGGDAPVSGAIALVGIGASAGGLQPISEVLASAPPDSGFAYVVVQHLDADHAGLLPEVLRGVTPMPVIEVDRALTVRADHVYVIAPDSELSLEQGRLVPRPAAGVRAQRRPIDDFFRALARHSRQHAVAILLSGMGADGAHGLAAVREAGGLALAQLPSSAEFEAMPASAIAAEVVDLVALPAQMMEHIGRWWRMEGMARLPVERERESLRQLFELLLRQTGADFSNYKLSTVLRRVDRRMRLRQSATLDDYLAFLRANLGELDLLFKELLIGVTHFFRDPRVWEQLRDAVFPELLLAHPEGGEFKAWVPACSTGEEAYTLAIVFREAALRMPAPERYSLQIFATDLDLDAIGRARQGVFGADIGAQVPADVLRRYFIAVDDGGYRIAKDIRKDIIFAKQNVISDPPFTKLDVLCCRNLLIYFTPKLQAQLIPLFHYSLRPNGLLVLGSADTPGQFNDMFAAVTPSSRVFRRLNTPPQRVASYFVTRTTHSQLPMSQNPNAAARPSLQQQIEQHLLLKHTPAAVLVNADGDILFIHGRTGAFLEPAAGKANWNIHAMVRDHLRHALASLLQQAGANVGPVALRGLALTEAGGPAQMLDLSAEALTGGELAGTVLLTFALAAGAPAKRRSRSGNPQVQELERQLAQARLEIQAVRDEMQGSREELRSANEELQSTNEELQSTNEELTTSKEEMQSLNEELYTVNAELQSKVDDLSTVNGDMKNLLNSTDIATIFLDGEMRIRRFTERATQIFKLIAADLHRPLSDINNELDYPELEQDSREVLRTLVFCERQIPTRNGRWFSVRIMPYRTVENVIDGVVLTFVNVTEFKQLEARLRAVQSGEGDAGPAPR</sequence>
<feature type="active site" evidence="6">
    <location>
        <position position="160"/>
    </location>
</feature>
<dbReference type="Gene3D" id="3.40.50.180">
    <property type="entry name" value="Methylesterase CheB, C-terminal domain"/>
    <property type="match status" value="1"/>
</dbReference>
<dbReference type="AlphaFoldDB" id="A0A6L8MEX8"/>
<evidence type="ECO:0000313" key="11">
    <source>
        <dbReference type="Proteomes" id="UP000474565"/>
    </source>
</evidence>
<proteinExistence type="predicted"/>
<dbReference type="Pfam" id="PF13596">
    <property type="entry name" value="PAS_10"/>
    <property type="match status" value="1"/>
</dbReference>
<dbReference type="Pfam" id="PF01739">
    <property type="entry name" value="CheR"/>
    <property type="match status" value="1"/>
</dbReference>
<keyword evidence="4" id="KW-0808">Transferase</keyword>
<organism evidence="10 11">
    <name type="scientific">Duganella lactea</name>
    <dbReference type="NCBI Taxonomy" id="2692173"/>
    <lineage>
        <taxon>Bacteria</taxon>
        <taxon>Pseudomonadati</taxon>
        <taxon>Pseudomonadota</taxon>
        <taxon>Betaproteobacteria</taxon>
        <taxon>Burkholderiales</taxon>
        <taxon>Oxalobacteraceae</taxon>
        <taxon>Telluria group</taxon>
        <taxon>Duganella</taxon>
    </lineage>
</organism>
<dbReference type="Pfam" id="PF03705">
    <property type="entry name" value="CheR_N"/>
    <property type="match status" value="1"/>
</dbReference>
<dbReference type="GO" id="GO:0008984">
    <property type="term" value="F:protein-glutamate methylesterase activity"/>
    <property type="evidence" value="ECO:0007669"/>
    <property type="project" value="InterPro"/>
</dbReference>
<dbReference type="SUPFAM" id="SSF47757">
    <property type="entry name" value="Chemotaxis receptor methyltransferase CheR, N-terminal domain"/>
    <property type="match status" value="1"/>
</dbReference>
<dbReference type="GO" id="GO:0005737">
    <property type="term" value="C:cytoplasm"/>
    <property type="evidence" value="ECO:0007669"/>
    <property type="project" value="InterPro"/>
</dbReference>
<feature type="region of interest" description="Disordered" evidence="7">
    <location>
        <begin position="678"/>
        <end position="706"/>
    </location>
</feature>
<dbReference type="Proteomes" id="UP000474565">
    <property type="component" value="Unassembled WGS sequence"/>
</dbReference>
<protein>
    <recommendedName>
        <fullName evidence="2">protein-glutamate O-methyltransferase</fullName>
        <ecNumber evidence="2">2.1.1.80</ecNumber>
    </recommendedName>
</protein>
<dbReference type="InterPro" id="IPR022641">
    <property type="entry name" value="CheR_N"/>
</dbReference>
<dbReference type="PROSITE" id="PS50122">
    <property type="entry name" value="CHEB"/>
    <property type="match status" value="1"/>
</dbReference>
<dbReference type="EMBL" id="WWCP01000004">
    <property type="protein sequence ID" value="MYM81527.1"/>
    <property type="molecule type" value="Genomic_DNA"/>
</dbReference>
<dbReference type="InterPro" id="IPR050903">
    <property type="entry name" value="Bact_Chemotaxis_MeTrfase"/>
</dbReference>
<dbReference type="PROSITE" id="PS50123">
    <property type="entry name" value="CHER"/>
    <property type="match status" value="1"/>
</dbReference>
<dbReference type="SUPFAM" id="SSF57997">
    <property type="entry name" value="Tropomyosin"/>
    <property type="match status" value="1"/>
</dbReference>
<feature type="compositionally biased region" description="Polar residues" evidence="7">
    <location>
        <begin position="691"/>
        <end position="706"/>
    </location>
</feature>
<keyword evidence="6" id="KW-0378">Hydrolase</keyword>
<keyword evidence="5" id="KW-0949">S-adenosyl-L-methionine</keyword>
<dbReference type="InterPro" id="IPR036804">
    <property type="entry name" value="CheR_N_sf"/>
</dbReference>
<dbReference type="Pfam" id="PF01339">
    <property type="entry name" value="CheB_methylest"/>
    <property type="match status" value="1"/>
</dbReference>
<dbReference type="SUPFAM" id="SSF52738">
    <property type="entry name" value="Methylesterase CheB, C-terminal domain"/>
    <property type="match status" value="1"/>
</dbReference>
<dbReference type="Gene3D" id="3.40.50.150">
    <property type="entry name" value="Vaccinia Virus protein VP39"/>
    <property type="match status" value="1"/>
</dbReference>
<dbReference type="Gene3D" id="1.10.287.620">
    <property type="entry name" value="Helix Hairpins"/>
    <property type="match status" value="1"/>
</dbReference>
<feature type="region of interest" description="Disordered" evidence="7">
    <location>
        <begin position="1"/>
        <end position="23"/>
    </location>
</feature>
<accession>A0A6L8MEX8</accession>
<dbReference type="InterPro" id="IPR000780">
    <property type="entry name" value="CheR_MeTrfase"/>
</dbReference>
<dbReference type="GO" id="GO:0000156">
    <property type="term" value="F:phosphorelay response regulator activity"/>
    <property type="evidence" value="ECO:0007669"/>
    <property type="project" value="InterPro"/>
</dbReference>
<dbReference type="GO" id="GO:0008983">
    <property type="term" value="F:protein-glutamate O-methyltransferase activity"/>
    <property type="evidence" value="ECO:0007669"/>
    <property type="project" value="UniProtKB-EC"/>
</dbReference>
<dbReference type="PRINTS" id="PR00996">
    <property type="entry name" value="CHERMTFRASE"/>
</dbReference>
<evidence type="ECO:0000256" key="1">
    <source>
        <dbReference type="ARBA" id="ARBA00001541"/>
    </source>
</evidence>
<evidence type="ECO:0000259" key="9">
    <source>
        <dbReference type="PROSITE" id="PS50123"/>
    </source>
</evidence>
<evidence type="ECO:0000256" key="2">
    <source>
        <dbReference type="ARBA" id="ARBA00012534"/>
    </source>
</evidence>
<dbReference type="InterPro" id="IPR022642">
    <property type="entry name" value="CheR_C"/>
</dbReference>
<dbReference type="InterPro" id="IPR000673">
    <property type="entry name" value="Sig_transdc_resp-reg_Me-estase"/>
</dbReference>
<evidence type="ECO:0000256" key="4">
    <source>
        <dbReference type="ARBA" id="ARBA00022679"/>
    </source>
</evidence>
<dbReference type="Gene3D" id="3.30.450.20">
    <property type="entry name" value="PAS domain"/>
    <property type="match status" value="1"/>
</dbReference>
<dbReference type="InterPro" id="IPR035965">
    <property type="entry name" value="PAS-like_dom_sf"/>
</dbReference>
<evidence type="ECO:0000259" key="8">
    <source>
        <dbReference type="PROSITE" id="PS50122"/>
    </source>
</evidence>
<keyword evidence="6" id="KW-0145">Chemotaxis</keyword>
<feature type="compositionally biased region" description="Polar residues" evidence="7">
    <location>
        <begin position="1"/>
        <end position="16"/>
    </location>
</feature>
<feature type="active site" evidence="6">
    <location>
        <position position="41"/>
    </location>
</feature>
<evidence type="ECO:0000313" key="10">
    <source>
        <dbReference type="EMBL" id="MYM81527.1"/>
    </source>
</evidence>
<keyword evidence="3" id="KW-0489">Methyltransferase</keyword>
<evidence type="ECO:0000256" key="3">
    <source>
        <dbReference type="ARBA" id="ARBA00022603"/>
    </source>
</evidence>
<dbReference type="EC" id="2.1.1.80" evidence="2"/>
<dbReference type="GO" id="GO:0006935">
    <property type="term" value="P:chemotaxis"/>
    <property type="evidence" value="ECO:0007669"/>
    <property type="project" value="UniProtKB-UniRule"/>
</dbReference>
<dbReference type="SMART" id="SM00138">
    <property type="entry name" value="MeTrc"/>
    <property type="match status" value="1"/>
</dbReference>
<feature type="domain" description="CheR-type methyltransferase" evidence="9">
    <location>
        <begin position="220"/>
        <end position="474"/>
    </location>
</feature>
<feature type="domain" description="CheB-type methylesterase" evidence="8">
    <location>
        <begin position="28"/>
        <end position="218"/>
    </location>
</feature>
<dbReference type="SUPFAM" id="SSF55785">
    <property type="entry name" value="PYP-like sensor domain (PAS domain)"/>
    <property type="match status" value="1"/>
</dbReference>
<name>A0A6L8MEX8_9BURK</name>
<feature type="active site" evidence="6">
    <location>
        <position position="68"/>
    </location>
</feature>
<dbReference type="Gene3D" id="1.10.155.10">
    <property type="entry name" value="Chemotaxis receptor methyltransferase CheR, N-terminal domain"/>
    <property type="match status" value="1"/>
</dbReference>
<evidence type="ECO:0000256" key="5">
    <source>
        <dbReference type="ARBA" id="ARBA00022691"/>
    </source>
</evidence>
<dbReference type="SUPFAM" id="SSF53335">
    <property type="entry name" value="S-adenosyl-L-methionine-dependent methyltransferases"/>
    <property type="match status" value="1"/>
</dbReference>
<dbReference type="InterPro" id="IPR029063">
    <property type="entry name" value="SAM-dependent_MTases_sf"/>
</dbReference>
<dbReference type="CDD" id="cd16434">
    <property type="entry name" value="CheB-CheR_fusion"/>
    <property type="match status" value="1"/>
</dbReference>
<reference evidence="10 11" key="1">
    <citation type="submission" date="2019-12" db="EMBL/GenBank/DDBJ databases">
        <title>Novel species isolated from a subtropical stream in China.</title>
        <authorList>
            <person name="Lu H."/>
        </authorList>
    </citation>
    <scope>NUCLEOTIDE SEQUENCE [LARGE SCALE GENOMIC DNA]</scope>
    <source>
        <strain evidence="10 11">FT50W</strain>
    </source>
</reference>
<dbReference type="PANTHER" id="PTHR24422">
    <property type="entry name" value="CHEMOTAXIS PROTEIN METHYLTRANSFERASE"/>
    <property type="match status" value="1"/>
</dbReference>
<evidence type="ECO:0000256" key="7">
    <source>
        <dbReference type="SAM" id="MobiDB-lite"/>
    </source>
</evidence>
<gene>
    <name evidence="10" type="ORF">GTP44_06105</name>
</gene>